<comment type="caution">
    <text evidence="3">The sequence shown here is derived from an EMBL/GenBank/DDBJ whole genome shotgun (WGS) entry which is preliminary data.</text>
</comment>
<feature type="compositionally biased region" description="Pro residues" evidence="1">
    <location>
        <begin position="1"/>
        <end position="15"/>
    </location>
</feature>
<name>A0ABY2E0E4_9MICO</name>
<gene>
    <name evidence="3" type="ORF">EXU48_18910</name>
</gene>
<evidence type="ECO:0000313" key="3">
    <source>
        <dbReference type="EMBL" id="TDE89995.1"/>
    </source>
</evidence>
<keyword evidence="2" id="KW-1133">Transmembrane helix</keyword>
<keyword evidence="2" id="KW-0812">Transmembrane</keyword>
<evidence type="ECO:0000256" key="2">
    <source>
        <dbReference type="SAM" id="Phobius"/>
    </source>
</evidence>
<feature type="region of interest" description="Disordered" evidence="1">
    <location>
        <begin position="1"/>
        <end position="71"/>
    </location>
</feature>
<feature type="transmembrane region" description="Helical" evidence="2">
    <location>
        <begin position="108"/>
        <end position="132"/>
    </location>
</feature>
<keyword evidence="2" id="KW-0472">Membrane</keyword>
<feature type="compositionally biased region" description="Gly residues" evidence="1">
    <location>
        <begin position="17"/>
        <end position="44"/>
    </location>
</feature>
<evidence type="ECO:0000313" key="4">
    <source>
        <dbReference type="Proteomes" id="UP000504882"/>
    </source>
</evidence>
<dbReference type="RefSeq" id="WP_133109250.1">
    <property type="nucleotide sequence ID" value="NZ_SMNA01000010.1"/>
</dbReference>
<accession>A0ABY2E0E4</accession>
<reference evidence="3 4" key="1">
    <citation type="submission" date="2019-03" db="EMBL/GenBank/DDBJ databases">
        <title>Genomic features of bacteria from cold environments.</title>
        <authorList>
            <person name="Shen L."/>
        </authorList>
    </citation>
    <scope>NUCLEOTIDE SEQUENCE [LARGE SCALE GENOMIC DNA]</scope>
    <source>
        <strain evidence="4">T3246-1</strain>
    </source>
</reference>
<keyword evidence="4" id="KW-1185">Reference proteome</keyword>
<feature type="compositionally biased region" description="Pro residues" evidence="1">
    <location>
        <begin position="47"/>
        <end position="56"/>
    </location>
</feature>
<feature type="transmembrane region" description="Helical" evidence="2">
    <location>
        <begin position="202"/>
        <end position="220"/>
    </location>
</feature>
<feature type="transmembrane region" description="Helical" evidence="2">
    <location>
        <begin position="177"/>
        <end position="196"/>
    </location>
</feature>
<evidence type="ECO:0000256" key="1">
    <source>
        <dbReference type="SAM" id="MobiDB-lite"/>
    </source>
</evidence>
<organism evidence="3 4">
    <name type="scientific">Occultella glacieicola</name>
    <dbReference type="NCBI Taxonomy" id="2518684"/>
    <lineage>
        <taxon>Bacteria</taxon>
        <taxon>Bacillati</taxon>
        <taxon>Actinomycetota</taxon>
        <taxon>Actinomycetes</taxon>
        <taxon>Micrococcales</taxon>
        <taxon>Ruaniaceae</taxon>
        <taxon>Occultella</taxon>
    </lineage>
</organism>
<dbReference type="Proteomes" id="UP000504882">
    <property type="component" value="Unassembled WGS sequence"/>
</dbReference>
<feature type="transmembrane region" description="Helical" evidence="2">
    <location>
        <begin position="144"/>
        <end position="170"/>
    </location>
</feature>
<sequence length="234" mass="23033">MTNPPAGPYGPPEPQPGQGGYGQQQGGYGQQPGGYGQSSGGYGQPSGAPPVPPAPGQFPSTPAGQYGANQVGAGQYGAPGGQFGNPYGGAPYGGLPPERPGTVKASAILSWIGGGLGVLFGLLIAILGGTIANNPEVAEMLPGAGGLVVGLGIVLLLWSAGVIVLAALMWRGKKGAAIGLAVMGGLYTLLSIVSVATGSSDAQLGLGVVWVIIASALAVVNSSRTWYDQQAGIR</sequence>
<evidence type="ECO:0008006" key="5">
    <source>
        <dbReference type="Google" id="ProtNLM"/>
    </source>
</evidence>
<dbReference type="EMBL" id="SMNA01000010">
    <property type="protein sequence ID" value="TDE89995.1"/>
    <property type="molecule type" value="Genomic_DNA"/>
</dbReference>
<proteinExistence type="predicted"/>
<protein>
    <recommendedName>
        <fullName evidence="5">Integral membrane protein</fullName>
    </recommendedName>
</protein>